<organism evidence="12 13">
    <name type="scientific">Dimargaris verticillata</name>
    <dbReference type="NCBI Taxonomy" id="2761393"/>
    <lineage>
        <taxon>Eukaryota</taxon>
        <taxon>Fungi</taxon>
        <taxon>Fungi incertae sedis</taxon>
        <taxon>Zoopagomycota</taxon>
        <taxon>Kickxellomycotina</taxon>
        <taxon>Dimargaritomycetes</taxon>
        <taxon>Dimargaritales</taxon>
        <taxon>Dimargaritaceae</taxon>
        <taxon>Dimargaris</taxon>
    </lineage>
</organism>
<feature type="region of interest" description="Disordered" evidence="10">
    <location>
        <begin position="1"/>
        <end position="21"/>
    </location>
</feature>
<name>A0A9W8BBW4_9FUNG</name>
<keyword evidence="5 9" id="KW-0406">Ion transport</keyword>
<evidence type="ECO:0000256" key="3">
    <source>
        <dbReference type="ARBA" id="ARBA00022692"/>
    </source>
</evidence>
<evidence type="ECO:0000256" key="8">
    <source>
        <dbReference type="PROSITE-ProRule" id="PRU00703"/>
    </source>
</evidence>
<dbReference type="Pfam" id="PF00654">
    <property type="entry name" value="Voltage_CLC"/>
    <property type="match status" value="1"/>
</dbReference>
<keyword evidence="2 9" id="KW-0813">Transport</keyword>
<comment type="caution">
    <text evidence="9">Lacks conserved residue(s) required for the propagation of feature annotation.</text>
</comment>
<evidence type="ECO:0000313" key="12">
    <source>
        <dbReference type="EMBL" id="KAJ1984160.1"/>
    </source>
</evidence>
<feature type="transmembrane region" description="Helical" evidence="9">
    <location>
        <begin position="545"/>
        <end position="565"/>
    </location>
</feature>
<keyword evidence="6 9" id="KW-0472">Membrane</keyword>
<feature type="transmembrane region" description="Helical" evidence="9">
    <location>
        <begin position="448"/>
        <end position="469"/>
    </location>
</feature>
<gene>
    <name evidence="12" type="ORF">H4R34_000814</name>
</gene>
<comment type="caution">
    <text evidence="12">The sequence shown here is derived from an EMBL/GenBank/DDBJ whole genome shotgun (WGS) entry which is preliminary data.</text>
</comment>
<feature type="domain" description="CBS" evidence="11">
    <location>
        <begin position="792"/>
        <end position="850"/>
    </location>
</feature>
<dbReference type="InterPro" id="IPR014743">
    <property type="entry name" value="Cl-channel_core"/>
</dbReference>
<dbReference type="Gene3D" id="3.10.580.10">
    <property type="entry name" value="CBS-domain"/>
    <property type="match status" value="1"/>
</dbReference>
<dbReference type="InterPro" id="IPR000644">
    <property type="entry name" value="CBS_dom"/>
</dbReference>
<proteinExistence type="inferred from homology"/>
<dbReference type="Proteomes" id="UP001151582">
    <property type="component" value="Unassembled WGS sequence"/>
</dbReference>
<accession>A0A9W8BBW4</accession>
<dbReference type="SUPFAM" id="SSF81340">
    <property type="entry name" value="Clc chloride channel"/>
    <property type="match status" value="1"/>
</dbReference>
<dbReference type="SMART" id="SM00116">
    <property type="entry name" value="CBS"/>
    <property type="match status" value="1"/>
</dbReference>
<keyword evidence="8" id="KW-0129">CBS domain</keyword>
<evidence type="ECO:0000256" key="2">
    <source>
        <dbReference type="ARBA" id="ARBA00022448"/>
    </source>
</evidence>
<dbReference type="OrthoDB" id="431497at2759"/>
<dbReference type="EMBL" id="JANBQB010000028">
    <property type="protein sequence ID" value="KAJ1984160.1"/>
    <property type="molecule type" value="Genomic_DNA"/>
</dbReference>
<keyword evidence="13" id="KW-1185">Reference proteome</keyword>
<keyword evidence="7 9" id="KW-0868">Chloride</keyword>
<feature type="transmembrane region" description="Helical" evidence="9">
    <location>
        <begin position="260"/>
        <end position="282"/>
    </location>
</feature>
<dbReference type="AlphaFoldDB" id="A0A9W8BBW4"/>
<dbReference type="PANTHER" id="PTHR45711:SF6">
    <property type="entry name" value="CHLORIDE CHANNEL PROTEIN"/>
    <property type="match status" value="1"/>
</dbReference>
<keyword evidence="4 9" id="KW-1133">Transmembrane helix</keyword>
<evidence type="ECO:0000256" key="9">
    <source>
        <dbReference type="RuleBase" id="RU361221"/>
    </source>
</evidence>
<reference evidence="12" key="1">
    <citation type="submission" date="2022-07" db="EMBL/GenBank/DDBJ databases">
        <title>Phylogenomic reconstructions and comparative analyses of Kickxellomycotina fungi.</title>
        <authorList>
            <person name="Reynolds N.K."/>
            <person name="Stajich J.E."/>
            <person name="Barry K."/>
            <person name="Grigoriev I.V."/>
            <person name="Crous P."/>
            <person name="Smith M.E."/>
        </authorList>
    </citation>
    <scope>NUCLEOTIDE SEQUENCE</scope>
    <source>
        <strain evidence="12">RSA 567</strain>
    </source>
</reference>
<dbReference type="InterPro" id="IPR046342">
    <property type="entry name" value="CBS_dom_sf"/>
</dbReference>
<evidence type="ECO:0000313" key="13">
    <source>
        <dbReference type="Proteomes" id="UP001151582"/>
    </source>
</evidence>
<protein>
    <recommendedName>
        <fullName evidence="9">Chloride channel protein</fullName>
    </recommendedName>
</protein>
<feature type="transmembrane region" description="Helical" evidence="9">
    <location>
        <begin position="572"/>
        <end position="594"/>
    </location>
</feature>
<dbReference type="CDD" id="cd03684">
    <property type="entry name" value="ClC_3_like"/>
    <property type="match status" value="1"/>
</dbReference>
<feature type="transmembrane region" description="Helical" evidence="9">
    <location>
        <begin position="490"/>
        <end position="508"/>
    </location>
</feature>
<dbReference type="Gene3D" id="1.10.3080.10">
    <property type="entry name" value="Clc chloride channel"/>
    <property type="match status" value="1"/>
</dbReference>
<evidence type="ECO:0000256" key="7">
    <source>
        <dbReference type="ARBA" id="ARBA00023214"/>
    </source>
</evidence>
<evidence type="ECO:0000256" key="1">
    <source>
        <dbReference type="ARBA" id="ARBA00004141"/>
    </source>
</evidence>
<dbReference type="InterPro" id="IPR001807">
    <property type="entry name" value="ClC"/>
</dbReference>
<evidence type="ECO:0000256" key="6">
    <source>
        <dbReference type="ARBA" id="ARBA00023136"/>
    </source>
</evidence>
<evidence type="ECO:0000256" key="4">
    <source>
        <dbReference type="ARBA" id="ARBA00022989"/>
    </source>
</evidence>
<dbReference type="PANTHER" id="PTHR45711">
    <property type="entry name" value="CHLORIDE CHANNEL PROTEIN"/>
    <property type="match status" value="1"/>
</dbReference>
<dbReference type="Pfam" id="PF00571">
    <property type="entry name" value="CBS"/>
    <property type="match status" value="1"/>
</dbReference>
<dbReference type="GO" id="GO:0005247">
    <property type="term" value="F:voltage-gated chloride channel activity"/>
    <property type="evidence" value="ECO:0007669"/>
    <property type="project" value="TreeGrafter"/>
</dbReference>
<dbReference type="PROSITE" id="PS51371">
    <property type="entry name" value="CBS"/>
    <property type="match status" value="1"/>
</dbReference>
<sequence>MTISDEPAAQAQANGSVPISIDEGMRSVGNVHFISRSLTERTPLLLAAATTPSTHLGNATYDSDDQSNGPPPGTPAASPAPTDGLVFNPLFKSRSLSFHALPPSRQSMGRGHLRTRSKFLAGPRDSVDNLSLIKEAAGVRVWYDDYTTIDWIHEFVKEQTRIRSIRSLKGTSGMLMNMWDSVQAWLLVVLIGVVCGMLAAAIAISSDYLSSLKHGYCGRGFLLSHEACCGYNTTGDVCTDWTAWPLLVPSELLGAEWTGFGSYCLIGTGFILVSALLVYCFPNQHKVHSGEFKTAYYAAGGGIPEVKIILSGFVIRGFLGLQTLIVKCTGLVFSVASGMITGKEGPCVHIACCVGNIACRLFDKFEKNDAKRREILSASAAAGVAMAFGAPIGGVLFSLEQVSYYFPHKTMFRSYLCALVAAMTLKFINPFENGKIVMFQVTYDREWHWFDMGFFLLLGVFGGLYGVLFCKLNALWVRYRRQSWMKRYPVHETLCLVLVTLVVSYPNIYTRMSLTDLVTTLFEECRKGDYYEGLCVRHLSDYGPILQLLLVAFLNRATLTILTFGTRVPHGVFLPSLVVGALMGRITGTLVEYAYRLHPASAVFASCGGEHGCIVPGVYAIVGAAAVLCGTTRMTMSLVVIFFELTGNLTYIMPMMLSIMVSKWVSDFFCKDSIYDAMIRIAGYPYLDNQHTFVPHKSIVELLQTNVETIDLKDANTIADLRVKLAVTITKGLVDGGFPILDGHRLIGYISCSELEYVLEKVRHKDDTESCYFNDTHVVVDVETDVLMYNNFTPFVDQAPLAVTPNASAEMVAELFRKLGLRYLCVVDDGCFQGVIHKKRFISYLRDDRW</sequence>
<feature type="transmembrane region" description="Helical" evidence="9">
    <location>
        <begin position="614"/>
        <end position="631"/>
    </location>
</feature>
<feature type="transmembrane region" description="Helical" evidence="9">
    <location>
        <begin position="375"/>
        <end position="399"/>
    </location>
</feature>
<evidence type="ECO:0000259" key="11">
    <source>
        <dbReference type="PROSITE" id="PS51371"/>
    </source>
</evidence>
<evidence type="ECO:0000256" key="10">
    <source>
        <dbReference type="SAM" id="MobiDB-lite"/>
    </source>
</evidence>
<dbReference type="PRINTS" id="PR00762">
    <property type="entry name" value="CLCHANNEL"/>
</dbReference>
<dbReference type="GO" id="GO:0005794">
    <property type="term" value="C:Golgi apparatus"/>
    <property type="evidence" value="ECO:0007669"/>
    <property type="project" value="TreeGrafter"/>
</dbReference>
<feature type="transmembrane region" description="Helical" evidence="9">
    <location>
        <begin position="184"/>
        <end position="204"/>
    </location>
</feature>
<keyword evidence="3 9" id="KW-0812">Transmembrane</keyword>
<feature type="transmembrane region" description="Helical" evidence="9">
    <location>
        <begin position="638"/>
        <end position="661"/>
    </location>
</feature>
<dbReference type="SUPFAM" id="SSF54631">
    <property type="entry name" value="CBS-domain pair"/>
    <property type="match status" value="1"/>
</dbReference>
<feature type="region of interest" description="Disordered" evidence="10">
    <location>
        <begin position="55"/>
        <end position="82"/>
    </location>
</feature>
<comment type="subcellular location">
    <subcellularLocation>
        <location evidence="1 9">Membrane</location>
        <topology evidence="1 9">Multi-pass membrane protein</topology>
    </subcellularLocation>
</comment>
<comment type="similarity">
    <text evidence="9">Belongs to the chloride channel (TC 2.A.49) family.</text>
</comment>
<dbReference type="GO" id="GO:0005769">
    <property type="term" value="C:early endosome"/>
    <property type="evidence" value="ECO:0007669"/>
    <property type="project" value="TreeGrafter"/>
</dbReference>
<dbReference type="GO" id="GO:0005886">
    <property type="term" value="C:plasma membrane"/>
    <property type="evidence" value="ECO:0007669"/>
    <property type="project" value="TreeGrafter"/>
</dbReference>
<evidence type="ECO:0000256" key="5">
    <source>
        <dbReference type="ARBA" id="ARBA00023065"/>
    </source>
</evidence>